<sequence length="189" mass="20706">MSSPLRVRQREAVRRAIDAAALPLFLERGYDQVTTDEIAGAAGISPSTYYRHVPAKEDLLLRPIRASSAAIVERYAGRTASTPEQDLIEAIREQVAATSETGPAQWRAVIASVPGILDRVTLIADDDRRQLIDIAAQRFGVDPDDDFRPGVCVAMVLAIVEYAYRRWVTATDGRSLADYIEAALAARPL</sequence>
<comment type="caution">
    <text evidence="6">The sequence shown here is derived from an EMBL/GenBank/DDBJ whole genome shotgun (WGS) entry which is preliminary data.</text>
</comment>
<protein>
    <submittedName>
        <fullName evidence="6">Putative TetR family transcriptional regulator</fullName>
    </submittedName>
</protein>
<keyword evidence="2 4" id="KW-0238">DNA-binding</keyword>
<keyword evidence="7" id="KW-1185">Reference proteome</keyword>
<dbReference type="EMBL" id="BAED01000050">
    <property type="protein sequence ID" value="GAB06294.1"/>
    <property type="molecule type" value="Genomic_DNA"/>
</dbReference>
<dbReference type="PRINTS" id="PR00455">
    <property type="entry name" value="HTHTETR"/>
</dbReference>
<dbReference type="STRING" id="1075090.GOAMR_50_00660"/>
<dbReference type="GO" id="GO:0000976">
    <property type="term" value="F:transcription cis-regulatory region binding"/>
    <property type="evidence" value="ECO:0007669"/>
    <property type="project" value="TreeGrafter"/>
</dbReference>
<dbReference type="RefSeq" id="WP_005189044.1">
    <property type="nucleotide sequence ID" value="NZ_BAED01000050.1"/>
</dbReference>
<dbReference type="Proteomes" id="UP000006023">
    <property type="component" value="Unassembled WGS sequence"/>
</dbReference>
<dbReference type="InterPro" id="IPR050109">
    <property type="entry name" value="HTH-type_TetR-like_transc_reg"/>
</dbReference>
<dbReference type="Gene3D" id="1.10.10.60">
    <property type="entry name" value="Homeodomain-like"/>
    <property type="match status" value="1"/>
</dbReference>
<dbReference type="InterPro" id="IPR041347">
    <property type="entry name" value="MftR_C"/>
</dbReference>
<keyword evidence="1" id="KW-0805">Transcription regulation</keyword>
<dbReference type="Gene3D" id="1.10.357.10">
    <property type="entry name" value="Tetracycline Repressor, domain 2"/>
    <property type="match status" value="1"/>
</dbReference>
<evidence type="ECO:0000259" key="5">
    <source>
        <dbReference type="PROSITE" id="PS50977"/>
    </source>
</evidence>
<dbReference type="PROSITE" id="PS50977">
    <property type="entry name" value="HTH_TETR_2"/>
    <property type="match status" value="1"/>
</dbReference>
<feature type="DNA-binding region" description="H-T-H motif" evidence="4">
    <location>
        <begin position="34"/>
        <end position="53"/>
    </location>
</feature>
<dbReference type="PANTHER" id="PTHR30055">
    <property type="entry name" value="HTH-TYPE TRANSCRIPTIONAL REGULATOR RUTR"/>
    <property type="match status" value="1"/>
</dbReference>
<proteinExistence type="predicted"/>
<evidence type="ECO:0000256" key="3">
    <source>
        <dbReference type="ARBA" id="ARBA00023163"/>
    </source>
</evidence>
<accession>G7GRR9</accession>
<dbReference type="SUPFAM" id="SSF46689">
    <property type="entry name" value="Homeodomain-like"/>
    <property type="match status" value="1"/>
</dbReference>
<gene>
    <name evidence="6" type="ORF">GOAMR_50_00660</name>
</gene>
<dbReference type="eggNOG" id="COG1309">
    <property type="taxonomic scope" value="Bacteria"/>
</dbReference>
<dbReference type="AlphaFoldDB" id="G7GRR9"/>
<dbReference type="Pfam" id="PF00440">
    <property type="entry name" value="TetR_N"/>
    <property type="match status" value="1"/>
</dbReference>
<feature type="domain" description="HTH tetR-type" evidence="5">
    <location>
        <begin position="11"/>
        <end position="71"/>
    </location>
</feature>
<evidence type="ECO:0000256" key="4">
    <source>
        <dbReference type="PROSITE-ProRule" id="PRU00335"/>
    </source>
</evidence>
<evidence type="ECO:0000313" key="6">
    <source>
        <dbReference type="EMBL" id="GAB06294.1"/>
    </source>
</evidence>
<dbReference type="Pfam" id="PF17754">
    <property type="entry name" value="TetR_C_14"/>
    <property type="match status" value="1"/>
</dbReference>
<dbReference type="GO" id="GO:0003700">
    <property type="term" value="F:DNA-binding transcription factor activity"/>
    <property type="evidence" value="ECO:0007669"/>
    <property type="project" value="TreeGrafter"/>
</dbReference>
<evidence type="ECO:0000256" key="2">
    <source>
        <dbReference type="ARBA" id="ARBA00023125"/>
    </source>
</evidence>
<dbReference type="InterPro" id="IPR009057">
    <property type="entry name" value="Homeodomain-like_sf"/>
</dbReference>
<dbReference type="PANTHER" id="PTHR30055:SF238">
    <property type="entry name" value="MYCOFACTOCIN BIOSYNTHESIS TRANSCRIPTIONAL REGULATOR MFTR-RELATED"/>
    <property type="match status" value="1"/>
</dbReference>
<evidence type="ECO:0000313" key="7">
    <source>
        <dbReference type="Proteomes" id="UP000006023"/>
    </source>
</evidence>
<reference evidence="6 7" key="1">
    <citation type="submission" date="2011-11" db="EMBL/GenBank/DDBJ databases">
        <title>Whole genome shotgun sequence of Gordonia amarae NBRC 15530.</title>
        <authorList>
            <person name="Takarada H."/>
            <person name="Hosoyama A."/>
            <person name="Tsuchikane K."/>
            <person name="Katsumata H."/>
            <person name="Yamazaki S."/>
            <person name="Fujita N."/>
        </authorList>
    </citation>
    <scope>NUCLEOTIDE SEQUENCE [LARGE SCALE GENOMIC DNA]</scope>
    <source>
        <strain evidence="6 7">NBRC 15530</strain>
    </source>
</reference>
<keyword evidence="3" id="KW-0804">Transcription</keyword>
<dbReference type="InterPro" id="IPR001647">
    <property type="entry name" value="HTH_TetR"/>
</dbReference>
<organism evidence="6 7">
    <name type="scientific">Gordonia amarae NBRC 15530</name>
    <dbReference type="NCBI Taxonomy" id="1075090"/>
    <lineage>
        <taxon>Bacteria</taxon>
        <taxon>Bacillati</taxon>
        <taxon>Actinomycetota</taxon>
        <taxon>Actinomycetes</taxon>
        <taxon>Mycobacteriales</taxon>
        <taxon>Gordoniaceae</taxon>
        <taxon>Gordonia</taxon>
    </lineage>
</organism>
<evidence type="ECO:0000256" key="1">
    <source>
        <dbReference type="ARBA" id="ARBA00023015"/>
    </source>
</evidence>
<name>G7GRR9_9ACTN</name>